<dbReference type="Proteomes" id="UP000694480">
    <property type="component" value="Unassembled WGS sequence"/>
</dbReference>
<evidence type="ECO:0000313" key="6">
    <source>
        <dbReference type="EMBL" id="MBF5028022.1"/>
    </source>
</evidence>
<dbReference type="GO" id="GO:0016646">
    <property type="term" value="F:oxidoreductase activity, acting on the CH-NH group of donors, NAD or NADP as acceptor"/>
    <property type="evidence" value="ECO:0007669"/>
    <property type="project" value="UniProtKB-ARBA"/>
</dbReference>
<dbReference type="SMART" id="SM00903">
    <property type="entry name" value="Flavin_Reduct"/>
    <property type="match status" value="1"/>
</dbReference>
<evidence type="ECO:0000256" key="2">
    <source>
        <dbReference type="ARBA" id="ARBA00022630"/>
    </source>
</evidence>
<reference evidence="6" key="1">
    <citation type="submission" date="2020-11" db="EMBL/GenBank/DDBJ databases">
        <title>Genome seq and assembly of Planobacterium sp.</title>
        <authorList>
            <person name="Chhetri G."/>
        </authorList>
    </citation>
    <scope>NUCLEOTIDE SEQUENCE</scope>
    <source>
        <strain evidence="6">GCR5</strain>
    </source>
</reference>
<dbReference type="Gene3D" id="2.30.110.10">
    <property type="entry name" value="Electron Transport, Fmn-binding Protein, Chain A"/>
    <property type="match status" value="1"/>
</dbReference>
<sequence>MKTISPESLNPMELQTLLQTAIAPRPIALVSSVNDQGEVNLSPFSFFNLFSTLPPVVIFSPSRRVRDNTTKHTLQNVLEVPEVVVGIVNFPIVQQVSLASTEYTRGTNEFLKSGLTMRPSEIVAPPLIQECPVNLECKVLEVKSLGSEGGAGQLVIAQIVRIHVDEKYLTDEGTLDPLSLDLVARLGGNYYSRQNAQNLFEVPKPLTTLGIGIDSLPTEVRESLVLTGNDLAMLANIEKLPAGKFSAEIQNHTLAKSALEKGQVELAWHYLQTSKH</sequence>
<dbReference type="AlphaFoldDB" id="A0A930YX29"/>
<evidence type="ECO:0000313" key="7">
    <source>
        <dbReference type="Proteomes" id="UP000694480"/>
    </source>
</evidence>
<keyword evidence="3" id="KW-0288">FMN</keyword>
<protein>
    <submittedName>
        <fullName evidence="6">Flavin reductase family protein</fullName>
    </submittedName>
</protein>
<feature type="domain" description="Flavin reductase like" evidence="5">
    <location>
        <begin position="20"/>
        <end position="170"/>
    </location>
</feature>
<dbReference type="RefSeq" id="WP_194739944.1">
    <property type="nucleotide sequence ID" value="NZ_JADKYY010000013.1"/>
</dbReference>
<dbReference type="GO" id="GO:0010181">
    <property type="term" value="F:FMN binding"/>
    <property type="evidence" value="ECO:0007669"/>
    <property type="project" value="InterPro"/>
</dbReference>
<keyword evidence="7" id="KW-1185">Reference proteome</keyword>
<accession>A0A930YX29</accession>
<proteinExistence type="inferred from homology"/>
<name>A0A930YX29_9FLAO</name>
<dbReference type="PANTHER" id="PTHR33798">
    <property type="entry name" value="FLAVOPROTEIN OXYGENASE"/>
    <property type="match status" value="1"/>
</dbReference>
<dbReference type="SUPFAM" id="SSF50475">
    <property type="entry name" value="FMN-binding split barrel"/>
    <property type="match status" value="1"/>
</dbReference>
<keyword evidence="2" id="KW-0285">Flavoprotein</keyword>
<organism evidence="6 7">
    <name type="scientific">Planobacterium oryzisoli</name>
    <dbReference type="NCBI Taxonomy" id="2771435"/>
    <lineage>
        <taxon>Bacteria</taxon>
        <taxon>Pseudomonadati</taxon>
        <taxon>Bacteroidota</taxon>
        <taxon>Flavobacteriia</taxon>
        <taxon>Flavobacteriales</taxon>
        <taxon>Weeksellaceae</taxon>
        <taxon>Chryseobacterium group</taxon>
        <taxon>Chryseobacterium</taxon>
    </lineage>
</organism>
<evidence type="ECO:0000256" key="4">
    <source>
        <dbReference type="ARBA" id="ARBA00038054"/>
    </source>
</evidence>
<dbReference type="Pfam" id="PF01613">
    <property type="entry name" value="Flavin_Reduct"/>
    <property type="match status" value="1"/>
</dbReference>
<gene>
    <name evidence="6" type="ORF">IC612_09455</name>
</gene>
<dbReference type="PANTHER" id="PTHR33798:SF5">
    <property type="entry name" value="FLAVIN REDUCTASE LIKE DOMAIN-CONTAINING PROTEIN"/>
    <property type="match status" value="1"/>
</dbReference>
<comment type="similarity">
    <text evidence="4">Belongs to the flavoredoxin family.</text>
</comment>
<evidence type="ECO:0000256" key="3">
    <source>
        <dbReference type="ARBA" id="ARBA00022643"/>
    </source>
</evidence>
<comment type="caution">
    <text evidence="6">The sequence shown here is derived from an EMBL/GenBank/DDBJ whole genome shotgun (WGS) entry which is preliminary data.</text>
</comment>
<dbReference type="InterPro" id="IPR012349">
    <property type="entry name" value="Split_barrel_FMN-bd"/>
</dbReference>
<comment type="cofactor">
    <cofactor evidence="1">
        <name>FMN</name>
        <dbReference type="ChEBI" id="CHEBI:58210"/>
    </cofactor>
</comment>
<dbReference type="InterPro" id="IPR002563">
    <property type="entry name" value="Flavin_Rdtase-like_dom"/>
</dbReference>
<evidence type="ECO:0000259" key="5">
    <source>
        <dbReference type="SMART" id="SM00903"/>
    </source>
</evidence>
<evidence type="ECO:0000256" key="1">
    <source>
        <dbReference type="ARBA" id="ARBA00001917"/>
    </source>
</evidence>
<dbReference type="EMBL" id="JADKYY010000013">
    <property type="protein sequence ID" value="MBF5028022.1"/>
    <property type="molecule type" value="Genomic_DNA"/>
</dbReference>